<evidence type="ECO:0000313" key="9">
    <source>
        <dbReference type="EMBL" id="KAG0554287.1"/>
    </source>
</evidence>
<feature type="region of interest" description="Disordered" evidence="7">
    <location>
        <begin position="560"/>
        <end position="595"/>
    </location>
</feature>
<evidence type="ECO:0000259" key="8">
    <source>
        <dbReference type="PROSITE" id="PS50011"/>
    </source>
</evidence>
<evidence type="ECO:0000256" key="3">
    <source>
        <dbReference type="ARBA" id="ARBA00022741"/>
    </source>
</evidence>
<keyword evidence="3 6" id="KW-0547">Nucleotide-binding</keyword>
<dbReference type="PANTHER" id="PTHR44329">
    <property type="entry name" value="SERINE/THREONINE-PROTEIN KINASE TNNI3K-RELATED"/>
    <property type="match status" value="1"/>
</dbReference>
<keyword evidence="1" id="KW-0723">Serine/threonine-protein kinase</keyword>
<dbReference type="InterPro" id="IPR017441">
    <property type="entry name" value="Protein_kinase_ATP_BS"/>
</dbReference>
<reference evidence="9" key="1">
    <citation type="submission" date="2020-06" db="EMBL/GenBank/DDBJ databases">
        <title>WGS assembly of Ceratodon purpureus strain R40.</title>
        <authorList>
            <person name="Carey S.B."/>
            <person name="Jenkins J."/>
            <person name="Shu S."/>
            <person name="Lovell J.T."/>
            <person name="Sreedasyam A."/>
            <person name="Maumus F."/>
            <person name="Tiley G.P."/>
            <person name="Fernandez-Pozo N."/>
            <person name="Barry K."/>
            <person name="Chen C."/>
            <person name="Wang M."/>
            <person name="Lipzen A."/>
            <person name="Daum C."/>
            <person name="Saski C.A."/>
            <person name="Payton A.C."/>
            <person name="Mcbreen J.C."/>
            <person name="Conrad R.E."/>
            <person name="Kollar L.M."/>
            <person name="Olsson S."/>
            <person name="Huttunen S."/>
            <person name="Landis J.B."/>
            <person name="Wickett N.J."/>
            <person name="Johnson M.G."/>
            <person name="Rensing S.A."/>
            <person name="Grimwood J."/>
            <person name="Schmutz J."/>
            <person name="Mcdaniel S.F."/>
        </authorList>
    </citation>
    <scope>NUCLEOTIDE SEQUENCE</scope>
    <source>
        <strain evidence="9">R40</strain>
    </source>
</reference>
<dbReference type="Pfam" id="PF07714">
    <property type="entry name" value="PK_Tyr_Ser-Thr"/>
    <property type="match status" value="1"/>
</dbReference>
<dbReference type="Gene3D" id="1.10.510.10">
    <property type="entry name" value="Transferase(Phosphotransferase) domain 1"/>
    <property type="match status" value="2"/>
</dbReference>
<dbReference type="InterPro" id="IPR000719">
    <property type="entry name" value="Prot_kinase_dom"/>
</dbReference>
<dbReference type="AlphaFoldDB" id="A0A8T0G727"/>
<dbReference type="InterPro" id="IPR001245">
    <property type="entry name" value="Ser-Thr/Tyr_kinase_cat_dom"/>
</dbReference>
<gene>
    <name evidence="9" type="ORF">KC19_12G079600</name>
</gene>
<evidence type="ECO:0000256" key="5">
    <source>
        <dbReference type="ARBA" id="ARBA00022840"/>
    </source>
</evidence>
<evidence type="ECO:0000256" key="4">
    <source>
        <dbReference type="ARBA" id="ARBA00022777"/>
    </source>
</evidence>
<evidence type="ECO:0000256" key="2">
    <source>
        <dbReference type="ARBA" id="ARBA00022679"/>
    </source>
</evidence>
<accession>A0A8T0G727</accession>
<keyword evidence="4" id="KW-0418">Kinase</keyword>
<evidence type="ECO:0000256" key="7">
    <source>
        <dbReference type="SAM" id="MobiDB-lite"/>
    </source>
</evidence>
<dbReference type="PANTHER" id="PTHR44329:SF260">
    <property type="entry name" value="PROTEIN KINASE DOMAIN-CONTAINING PROTEIN"/>
    <property type="match status" value="1"/>
</dbReference>
<dbReference type="EMBL" id="CM026433">
    <property type="protein sequence ID" value="KAG0554287.1"/>
    <property type="molecule type" value="Genomic_DNA"/>
</dbReference>
<dbReference type="PROSITE" id="PS50011">
    <property type="entry name" value="PROTEIN_KINASE_DOM"/>
    <property type="match status" value="2"/>
</dbReference>
<dbReference type="Pfam" id="PF00069">
    <property type="entry name" value="Pkinase"/>
    <property type="match status" value="1"/>
</dbReference>
<name>A0A8T0G727_CERPU</name>
<dbReference type="Proteomes" id="UP000822688">
    <property type="component" value="Chromosome 12"/>
</dbReference>
<dbReference type="InterPro" id="IPR051681">
    <property type="entry name" value="Ser/Thr_Kinases-Pseudokinases"/>
</dbReference>
<dbReference type="PROSITE" id="PS00107">
    <property type="entry name" value="PROTEIN_KINASE_ATP"/>
    <property type="match status" value="1"/>
</dbReference>
<feature type="domain" description="Protein kinase" evidence="8">
    <location>
        <begin position="637"/>
        <end position="926"/>
    </location>
</feature>
<proteinExistence type="predicted"/>
<dbReference type="GO" id="GO:0005524">
    <property type="term" value="F:ATP binding"/>
    <property type="evidence" value="ECO:0007669"/>
    <property type="project" value="UniProtKB-UniRule"/>
</dbReference>
<organism evidence="9 10">
    <name type="scientific">Ceratodon purpureus</name>
    <name type="common">Fire moss</name>
    <name type="synonym">Dicranum purpureum</name>
    <dbReference type="NCBI Taxonomy" id="3225"/>
    <lineage>
        <taxon>Eukaryota</taxon>
        <taxon>Viridiplantae</taxon>
        <taxon>Streptophyta</taxon>
        <taxon>Embryophyta</taxon>
        <taxon>Bryophyta</taxon>
        <taxon>Bryophytina</taxon>
        <taxon>Bryopsida</taxon>
        <taxon>Dicranidae</taxon>
        <taxon>Pseudoditrichales</taxon>
        <taxon>Ditrichaceae</taxon>
        <taxon>Ceratodon</taxon>
    </lineage>
</organism>
<dbReference type="PROSITE" id="PS00108">
    <property type="entry name" value="PROTEIN_KINASE_ST"/>
    <property type="match status" value="2"/>
</dbReference>
<feature type="compositionally biased region" description="Basic and acidic residues" evidence="7">
    <location>
        <begin position="560"/>
        <end position="569"/>
    </location>
</feature>
<feature type="binding site" evidence="6">
    <location>
        <position position="291"/>
    </location>
    <ligand>
        <name>ATP</name>
        <dbReference type="ChEBI" id="CHEBI:30616"/>
    </ligand>
</feature>
<feature type="domain" description="Protein kinase" evidence="8">
    <location>
        <begin position="263"/>
        <end position="540"/>
    </location>
</feature>
<dbReference type="SMART" id="SM00220">
    <property type="entry name" value="S_TKc"/>
    <property type="match status" value="2"/>
</dbReference>
<protein>
    <recommendedName>
        <fullName evidence="8">Protein kinase domain-containing protein</fullName>
    </recommendedName>
</protein>
<evidence type="ECO:0000313" key="10">
    <source>
        <dbReference type="Proteomes" id="UP000822688"/>
    </source>
</evidence>
<evidence type="ECO:0000256" key="1">
    <source>
        <dbReference type="ARBA" id="ARBA00022527"/>
    </source>
</evidence>
<evidence type="ECO:0000256" key="6">
    <source>
        <dbReference type="PROSITE-ProRule" id="PRU10141"/>
    </source>
</evidence>
<keyword evidence="10" id="KW-1185">Reference proteome</keyword>
<sequence>MNRAEIRDQFFDTSEGEEDVHTTEYETAVMHEAEWYRDGMEAEMQRDGAVMKSYLKLIEEIMLQAQLTTSEGCSKPPKFNHGQCKYLADKLKQAVERAQSFLVPLIDGRSTEMSSTPKDMARFLDTCKQLYASAELVQSFIQDCCRDRWVKSALDLCNASEHVSSIVFDLELCKIVFSNVGNDRGASESSLSHWEIDKLAKCGVEMVRREALDDNRALLERIKAHCQSSESSREERLLGKRLLAALSPSAAGEGYYDDEIRSVPQIGALGDGASGVVHRGIWYESVDVAKKVLIGDDKLSQREKLIQAKLSHFNVTFLFCYGDEDQNKTTLLMDLMQGNLFDLIKKRMKRGRASPFPILVAVDIMLQVGVGMQYVHELGILHRDLKPENIFTRDVKRTEFVLTKVGDFGSAKVVEENQTMTTLMGSRGFMAPEMIELKGKLKEEYGFLEKPYHGKMKEYPYKCDIYSFAMLCFVILTGKRPFSQEPRPTLVGVQTLSGERPKWLPKWCPKNLKDLIEKCWSQDVNERPCFGDICMELRYIKYLILMAGLEKQTLDLRRPDDVRNRREGDQSFSGRESGRESSDMPWDELAPGTQEERESQFFENHKVFADLKLKQDERMARIADGAGPGFFQNMDDLVLEEKIAEGGEAEIYAARGGLVVKVMKQYSLKYLIRFFDTAFLNAFESDSHRLPPLSLIKGGTLLTDSTIGNRFGIVMGRKWGDLRMLLDWHMKKKQAEREENEIEYMDKYRIYFTEDRVFSDNQVLLMMLGIAKDMKSLHNQSPPILHRDLKAHNVLVQGRELPSLDGGFEVTVCDYGNAGVRGTGFWRAPEILSGEIIRRDYYGKELFTEKCDVYSYSMICYELVTGRIPFEEIHGRRYDIVLEGGRPVLPLDLHPEIKTLIVSCWAQDPSQRPSFNDIVDILSPLV</sequence>
<dbReference type="InterPro" id="IPR008271">
    <property type="entry name" value="Ser/Thr_kinase_AS"/>
</dbReference>
<dbReference type="SUPFAM" id="SSF56112">
    <property type="entry name" value="Protein kinase-like (PK-like)"/>
    <property type="match status" value="2"/>
</dbReference>
<comment type="caution">
    <text evidence="9">The sequence shown here is derived from an EMBL/GenBank/DDBJ whole genome shotgun (WGS) entry which is preliminary data.</text>
</comment>
<dbReference type="InterPro" id="IPR011009">
    <property type="entry name" value="Kinase-like_dom_sf"/>
</dbReference>
<keyword evidence="2" id="KW-0808">Transferase</keyword>
<keyword evidence="5 6" id="KW-0067">ATP-binding</keyword>
<dbReference type="GO" id="GO:0004674">
    <property type="term" value="F:protein serine/threonine kinase activity"/>
    <property type="evidence" value="ECO:0007669"/>
    <property type="project" value="UniProtKB-KW"/>
</dbReference>